<dbReference type="InterPro" id="IPR023210">
    <property type="entry name" value="NADP_OxRdtase_dom"/>
</dbReference>
<organism evidence="2 3">
    <name type="scientific">Symbiodinium necroappetens</name>
    <dbReference type="NCBI Taxonomy" id="1628268"/>
    <lineage>
        <taxon>Eukaryota</taxon>
        <taxon>Sar</taxon>
        <taxon>Alveolata</taxon>
        <taxon>Dinophyceae</taxon>
        <taxon>Suessiales</taxon>
        <taxon>Symbiodiniaceae</taxon>
        <taxon>Symbiodinium</taxon>
    </lineage>
</organism>
<name>A0A812YXI3_9DINO</name>
<dbReference type="GO" id="GO:0016491">
    <property type="term" value="F:oxidoreductase activity"/>
    <property type="evidence" value="ECO:0007669"/>
    <property type="project" value="InterPro"/>
</dbReference>
<evidence type="ECO:0000313" key="2">
    <source>
        <dbReference type="EMBL" id="CAE7800821.1"/>
    </source>
</evidence>
<gene>
    <name evidence="2" type="primary">AKR4C11</name>
    <name evidence="2" type="ORF">SNEC2469_LOCUS23619</name>
</gene>
<dbReference type="Gene3D" id="3.20.20.100">
    <property type="entry name" value="NADP-dependent oxidoreductase domain"/>
    <property type="match status" value="1"/>
</dbReference>
<dbReference type="EMBL" id="CAJNJA010044294">
    <property type="protein sequence ID" value="CAE7800821.1"/>
    <property type="molecule type" value="Genomic_DNA"/>
</dbReference>
<dbReference type="Pfam" id="PF00248">
    <property type="entry name" value="Aldo_ket_red"/>
    <property type="match status" value="1"/>
</dbReference>
<dbReference type="Proteomes" id="UP000601435">
    <property type="component" value="Unassembled WGS sequence"/>
</dbReference>
<dbReference type="InterPro" id="IPR020471">
    <property type="entry name" value="AKR"/>
</dbReference>
<evidence type="ECO:0000259" key="1">
    <source>
        <dbReference type="Pfam" id="PF00248"/>
    </source>
</evidence>
<evidence type="ECO:0000313" key="3">
    <source>
        <dbReference type="Proteomes" id="UP000601435"/>
    </source>
</evidence>
<dbReference type="InterPro" id="IPR036812">
    <property type="entry name" value="NAD(P)_OxRdtase_dom_sf"/>
</dbReference>
<dbReference type="PRINTS" id="PR00069">
    <property type="entry name" value="ALDKETRDTASE"/>
</dbReference>
<accession>A0A812YXI3</accession>
<dbReference type="OrthoDB" id="416253at2759"/>
<proteinExistence type="predicted"/>
<feature type="domain" description="NADP-dependent oxidoreductase" evidence="1">
    <location>
        <begin position="17"/>
        <end position="151"/>
    </location>
</feature>
<dbReference type="PANTHER" id="PTHR11732">
    <property type="entry name" value="ALDO/KETO REDUCTASE"/>
    <property type="match status" value="1"/>
</dbReference>
<keyword evidence="3" id="KW-1185">Reference proteome</keyword>
<dbReference type="SUPFAM" id="SSF51430">
    <property type="entry name" value="NAD(P)-linked oxidoreductase"/>
    <property type="match status" value="1"/>
</dbReference>
<reference evidence="2" key="1">
    <citation type="submission" date="2021-02" db="EMBL/GenBank/DDBJ databases">
        <authorList>
            <person name="Dougan E. K."/>
            <person name="Rhodes N."/>
            <person name="Thang M."/>
            <person name="Chan C."/>
        </authorList>
    </citation>
    <scope>NUCLEOTIDE SEQUENCE</scope>
</reference>
<protein>
    <submittedName>
        <fullName evidence="2">AKR4C11 protein</fullName>
    </submittedName>
</protein>
<sequence>AVKQEALTRGEVFLCGRISKCKDREQVRSEVDMLLRELQVDYVDLLVAECPPEQVPAAWPWIEEVAREGRARFLGVSNFDLLGPKVCVEVFRKFLAGVKMPPAVLAMEVHPLNTNEEMSDLCQSMGIQVLAYSPLGAPHKVETYLKVLTKSDAREMRPLLKAWAVEVFAL</sequence>
<comment type="caution">
    <text evidence="2">The sequence shown here is derived from an EMBL/GenBank/DDBJ whole genome shotgun (WGS) entry which is preliminary data.</text>
</comment>
<dbReference type="AlphaFoldDB" id="A0A812YXI3"/>
<feature type="non-terminal residue" evidence="2">
    <location>
        <position position="1"/>
    </location>
</feature>